<dbReference type="GO" id="GO:0005634">
    <property type="term" value="C:nucleus"/>
    <property type="evidence" value="ECO:0007669"/>
    <property type="project" value="UniProtKB-SubCell"/>
</dbReference>
<dbReference type="PANTHER" id="PTHR31165">
    <property type="entry name" value="PROTEIN G1-LIKE2"/>
    <property type="match status" value="1"/>
</dbReference>
<evidence type="ECO:0000256" key="1">
    <source>
        <dbReference type="ARBA" id="ARBA00004123"/>
    </source>
</evidence>
<keyword evidence="4" id="KW-0238">DNA-binding</keyword>
<accession>A0A8S4NUZ8</accession>
<evidence type="ECO:0000313" key="10">
    <source>
        <dbReference type="Proteomes" id="UP000749559"/>
    </source>
</evidence>
<dbReference type="GO" id="GO:0009299">
    <property type="term" value="P:mRNA transcription"/>
    <property type="evidence" value="ECO:0007669"/>
    <property type="project" value="TreeGrafter"/>
</dbReference>
<evidence type="ECO:0000256" key="2">
    <source>
        <dbReference type="ARBA" id="ARBA00010308"/>
    </source>
</evidence>
<name>A0A8S4NUZ8_OWEFU</name>
<dbReference type="GO" id="GO:0015074">
    <property type="term" value="P:DNA integration"/>
    <property type="evidence" value="ECO:0007669"/>
    <property type="project" value="InterPro"/>
</dbReference>
<keyword evidence="10" id="KW-1185">Reference proteome</keyword>
<protein>
    <recommendedName>
        <fullName evidence="8">Tyr recombinase domain-containing protein</fullName>
    </recommendedName>
</protein>
<dbReference type="PANTHER" id="PTHR31165:SF2">
    <property type="entry name" value="ALOG DOMAIN-CONTAINING PROTEIN"/>
    <property type="match status" value="1"/>
</dbReference>
<dbReference type="InterPro" id="IPR011010">
    <property type="entry name" value="DNA_brk_join_enz"/>
</dbReference>
<dbReference type="SUPFAM" id="SSF56349">
    <property type="entry name" value="DNA breaking-rejoining enzymes"/>
    <property type="match status" value="1"/>
</dbReference>
<comment type="caution">
    <text evidence="9">The sequence shown here is derived from an EMBL/GenBank/DDBJ whole genome shotgun (WGS) entry which is preliminary data.</text>
</comment>
<gene>
    <name evidence="9" type="ORF">OFUS_LOCUS10103</name>
</gene>
<dbReference type="Proteomes" id="UP000749559">
    <property type="component" value="Unassembled WGS sequence"/>
</dbReference>
<keyword evidence="7" id="KW-0539">Nucleus</keyword>
<evidence type="ECO:0000256" key="7">
    <source>
        <dbReference type="ARBA" id="ARBA00023242"/>
    </source>
</evidence>
<dbReference type="InterPro" id="IPR002104">
    <property type="entry name" value="Integrase_catalytic"/>
</dbReference>
<dbReference type="OrthoDB" id="1647768at2759"/>
<keyword evidence="3" id="KW-0805">Transcription regulation</keyword>
<evidence type="ECO:0000259" key="8">
    <source>
        <dbReference type="PROSITE" id="PS51898"/>
    </source>
</evidence>
<dbReference type="InterPro" id="IPR040222">
    <property type="entry name" value="ALOG"/>
</dbReference>
<dbReference type="Gene3D" id="1.10.443.10">
    <property type="entry name" value="Intergrase catalytic core"/>
    <property type="match status" value="1"/>
</dbReference>
<evidence type="ECO:0000256" key="5">
    <source>
        <dbReference type="ARBA" id="ARBA00023163"/>
    </source>
</evidence>
<dbReference type="InterPro" id="IPR006936">
    <property type="entry name" value="ALOG_dom"/>
</dbReference>
<comment type="subcellular location">
    <subcellularLocation>
        <location evidence="1">Nucleus</location>
    </subcellularLocation>
</comment>
<evidence type="ECO:0000256" key="3">
    <source>
        <dbReference type="ARBA" id="ARBA00023015"/>
    </source>
</evidence>
<dbReference type="GO" id="GO:0003677">
    <property type="term" value="F:DNA binding"/>
    <property type="evidence" value="ECO:0007669"/>
    <property type="project" value="UniProtKB-KW"/>
</dbReference>
<dbReference type="PROSITE" id="PS51898">
    <property type="entry name" value="TYR_RECOMBINASE"/>
    <property type="match status" value="1"/>
</dbReference>
<feature type="domain" description="Tyr recombinase" evidence="8">
    <location>
        <begin position="150"/>
        <end position="355"/>
    </location>
</feature>
<keyword evidence="6" id="KW-0233">DNA recombination</keyword>
<evidence type="ECO:0000256" key="4">
    <source>
        <dbReference type="ARBA" id="ARBA00023125"/>
    </source>
</evidence>
<dbReference type="AlphaFoldDB" id="A0A8S4NUZ8"/>
<evidence type="ECO:0000256" key="6">
    <source>
        <dbReference type="ARBA" id="ARBA00023172"/>
    </source>
</evidence>
<dbReference type="Pfam" id="PF04852">
    <property type="entry name" value="ALOG_dom"/>
    <property type="match status" value="1"/>
</dbReference>
<sequence length="355" mass="40386">MNDINARLSYLDDTQEMLAYSQKRSSIRDDFKRFLKQLPHSPVIGDGTPEDIRKFLVFKDSCGKTQVHVLLCPNMGKTGLQRCLCPRRLASGTVAGIIQHLKSIYEFIGKGRIWFPHDNTGNPACAPEVRLFLKAIKEEQASSHVLPKQSKPLFVRKLRLLSIFIRSCLDDLSISSRDRFIFARDQAFFKIQFFGGDRAGDLTLTKLQEVKQLPGDDGVLLSHSFGKTLRGDRKVNCFALKPCEDHVICPVRRLQLYFSTMKGLGVFRDTGYLFRTITEREVVSLDHVSYSAIYDRLKYYLRSLSMDEGETPHSIRGGCAISYMLSGAAATPSDVMKHVGWFTEKVQRDIQEQIY</sequence>
<dbReference type="InterPro" id="IPR013762">
    <property type="entry name" value="Integrase-like_cat_sf"/>
</dbReference>
<keyword evidence="5" id="KW-0804">Transcription</keyword>
<dbReference type="GO" id="GO:0006310">
    <property type="term" value="P:DNA recombination"/>
    <property type="evidence" value="ECO:0007669"/>
    <property type="project" value="UniProtKB-KW"/>
</dbReference>
<reference evidence="9" key="1">
    <citation type="submission" date="2022-03" db="EMBL/GenBank/DDBJ databases">
        <authorList>
            <person name="Martin C."/>
        </authorList>
    </citation>
    <scope>NUCLEOTIDE SEQUENCE</scope>
</reference>
<comment type="similarity">
    <text evidence="2">Belongs to the plant homeotic and developmental regulators ALOG protein family.</text>
</comment>
<proteinExistence type="inferred from homology"/>
<dbReference type="EMBL" id="CAIIXF020000005">
    <property type="protein sequence ID" value="CAH1783804.1"/>
    <property type="molecule type" value="Genomic_DNA"/>
</dbReference>
<evidence type="ECO:0000313" key="9">
    <source>
        <dbReference type="EMBL" id="CAH1783804.1"/>
    </source>
</evidence>
<organism evidence="9 10">
    <name type="scientific">Owenia fusiformis</name>
    <name type="common">Polychaete worm</name>
    <dbReference type="NCBI Taxonomy" id="6347"/>
    <lineage>
        <taxon>Eukaryota</taxon>
        <taxon>Metazoa</taxon>
        <taxon>Spiralia</taxon>
        <taxon>Lophotrochozoa</taxon>
        <taxon>Annelida</taxon>
        <taxon>Polychaeta</taxon>
        <taxon>Sedentaria</taxon>
        <taxon>Canalipalpata</taxon>
        <taxon>Sabellida</taxon>
        <taxon>Oweniida</taxon>
        <taxon>Oweniidae</taxon>
        <taxon>Owenia</taxon>
    </lineage>
</organism>